<dbReference type="AlphaFoldDB" id="E4WWP6"/>
<feature type="region of interest" description="Disordered" evidence="1">
    <location>
        <begin position="1"/>
        <end position="30"/>
    </location>
</feature>
<reference evidence="2" key="1">
    <citation type="journal article" date="2010" name="Science">
        <title>Plasticity of animal genome architecture unmasked by rapid evolution of a pelagic tunicate.</title>
        <authorList>
            <person name="Denoeud F."/>
            <person name="Henriet S."/>
            <person name="Mungpakdee S."/>
            <person name="Aury J.M."/>
            <person name="Da Silva C."/>
            <person name="Brinkmann H."/>
            <person name="Mikhaleva J."/>
            <person name="Olsen L.C."/>
            <person name="Jubin C."/>
            <person name="Canestro C."/>
            <person name="Bouquet J.M."/>
            <person name="Danks G."/>
            <person name="Poulain J."/>
            <person name="Campsteijn C."/>
            <person name="Adamski M."/>
            <person name="Cross I."/>
            <person name="Yadetie F."/>
            <person name="Muffato M."/>
            <person name="Louis A."/>
            <person name="Butcher S."/>
            <person name="Tsagkogeorga G."/>
            <person name="Konrad A."/>
            <person name="Singh S."/>
            <person name="Jensen M.F."/>
            <person name="Cong E.H."/>
            <person name="Eikeseth-Otteraa H."/>
            <person name="Noel B."/>
            <person name="Anthouard V."/>
            <person name="Porcel B.M."/>
            <person name="Kachouri-Lafond R."/>
            <person name="Nishino A."/>
            <person name="Ugolini M."/>
            <person name="Chourrout P."/>
            <person name="Nishida H."/>
            <person name="Aasland R."/>
            <person name="Huzurbazar S."/>
            <person name="Westhof E."/>
            <person name="Delsuc F."/>
            <person name="Lehrach H."/>
            <person name="Reinhardt R."/>
            <person name="Weissenbach J."/>
            <person name="Roy S.W."/>
            <person name="Artiguenave F."/>
            <person name="Postlethwait J.H."/>
            <person name="Manak J.R."/>
            <person name="Thompson E.M."/>
            <person name="Jaillon O."/>
            <person name="Du Pasquier L."/>
            <person name="Boudinot P."/>
            <person name="Liberles D.A."/>
            <person name="Volff J.N."/>
            <person name="Philippe H."/>
            <person name="Lenhard B."/>
            <person name="Roest Crollius H."/>
            <person name="Wincker P."/>
            <person name="Chourrout D."/>
        </authorList>
    </citation>
    <scope>NUCLEOTIDE SEQUENCE [LARGE SCALE GENOMIC DNA]</scope>
</reference>
<dbReference type="EMBL" id="FN653018">
    <property type="protein sequence ID" value="CBY21788.1"/>
    <property type="molecule type" value="Genomic_DNA"/>
</dbReference>
<dbReference type="Proteomes" id="UP000001307">
    <property type="component" value="Unassembled WGS sequence"/>
</dbReference>
<dbReference type="InParanoid" id="E4WWP6"/>
<proteinExistence type="predicted"/>
<accession>E4WWP6</accession>
<evidence type="ECO:0000313" key="2">
    <source>
        <dbReference type="EMBL" id="CBY21788.1"/>
    </source>
</evidence>
<sequence>MEFEETETSIPLGNDKTPKKEGRTKHRPTQLDRYTSEVEGPLPAIPDYGAVDNSILKPLRPKGVKIPFPHNIDSWDNIRFERRLSDLSSDLVGMLNGAAPLNDFYRNGQRWTPTRTPRKIIFNEIVTVKKADDVERPKHGENGGEMNEEAASSSFIPRIAMRNYPYQFNEAVEPQNLSLGRGAKSSRRRYARLPAHRAQVSWKFVGIELDNLVDSGDIVINISQEDKKSIFEAAYDICGAAKNKDAAKNIWLQLLAKPREVSQYLADLCGQFGELRRNIIWRAVTKHVKNSRDDRKLPEMARDFYPQDSEPS</sequence>
<evidence type="ECO:0000256" key="1">
    <source>
        <dbReference type="SAM" id="MobiDB-lite"/>
    </source>
</evidence>
<evidence type="ECO:0000313" key="3">
    <source>
        <dbReference type="Proteomes" id="UP000001307"/>
    </source>
</evidence>
<gene>
    <name evidence="2" type="ORF">GSOID_T00011315001</name>
</gene>
<name>E4WWP6_OIKDI</name>
<keyword evidence="3" id="KW-1185">Reference proteome</keyword>
<organism evidence="2">
    <name type="scientific">Oikopleura dioica</name>
    <name type="common">Tunicate</name>
    <dbReference type="NCBI Taxonomy" id="34765"/>
    <lineage>
        <taxon>Eukaryota</taxon>
        <taxon>Metazoa</taxon>
        <taxon>Chordata</taxon>
        <taxon>Tunicata</taxon>
        <taxon>Appendicularia</taxon>
        <taxon>Copelata</taxon>
        <taxon>Oikopleuridae</taxon>
        <taxon>Oikopleura</taxon>
    </lineage>
</organism>
<protein>
    <submittedName>
        <fullName evidence="2">Uncharacterized protein</fullName>
    </submittedName>
</protein>